<accession>A0A383BS07</accession>
<dbReference type="GO" id="GO:0032259">
    <property type="term" value="P:methylation"/>
    <property type="evidence" value="ECO:0007669"/>
    <property type="project" value="UniProtKB-KW"/>
</dbReference>
<sequence>MEVSYSSDTTYLTHNYHPYPCKFVPQIPKQIISKYSKEGDLILDPFCGSGTTLTEASLLNRNAVGIDINPVGALSARVKATILSESGKQVVN</sequence>
<dbReference type="GO" id="GO:0009007">
    <property type="term" value="F:site-specific DNA-methyltransferase (adenine-specific) activity"/>
    <property type="evidence" value="ECO:0007669"/>
    <property type="project" value="TreeGrafter"/>
</dbReference>
<gene>
    <name evidence="4" type="ORF">METZ01_LOCUS475771</name>
</gene>
<dbReference type="GO" id="GO:0008170">
    <property type="term" value="F:N-methyltransferase activity"/>
    <property type="evidence" value="ECO:0007669"/>
    <property type="project" value="InterPro"/>
</dbReference>
<keyword evidence="1" id="KW-0489">Methyltransferase</keyword>
<protein>
    <recommendedName>
        <fullName evidence="3">DNA methylase N-4/N-6 domain-containing protein</fullName>
    </recommendedName>
</protein>
<keyword evidence="2" id="KW-0808">Transferase</keyword>
<evidence type="ECO:0000256" key="2">
    <source>
        <dbReference type="ARBA" id="ARBA00022679"/>
    </source>
</evidence>
<dbReference type="AlphaFoldDB" id="A0A383BS07"/>
<dbReference type="PRINTS" id="PR00508">
    <property type="entry name" value="S21N4MTFRASE"/>
</dbReference>
<dbReference type="EMBL" id="UINC01202899">
    <property type="protein sequence ID" value="SVE22917.1"/>
    <property type="molecule type" value="Genomic_DNA"/>
</dbReference>
<dbReference type="InterPro" id="IPR029063">
    <property type="entry name" value="SAM-dependent_MTases_sf"/>
</dbReference>
<dbReference type="InterPro" id="IPR002941">
    <property type="entry name" value="DNA_methylase_N4/N6"/>
</dbReference>
<feature type="non-terminal residue" evidence="4">
    <location>
        <position position="92"/>
    </location>
</feature>
<proteinExistence type="predicted"/>
<name>A0A383BS07_9ZZZZ</name>
<evidence type="ECO:0000259" key="3">
    <source>
        <dbReference type="Pfam" id="PF01555"/>
    </source>
</evidence>
<dbReference type="InterPro" id="IPR001091">
    <property type="entry name" value="RM_Methyltransferase"/>
</dbReference>
<organism evidence="4">
    <name type="scientific">marine metagenome</name>
    <dbReference type="NCBI Taxonomy" id="408172"/>
    <lineage>
        <taxon>unclassified sequences</taxon>
        <taxon>metagenomes</taxon>
        <taxon>ecological metagenomes</taxon>
    </lineage>
</organism>
<dbReference type="PANTHER" id="PTHR13370:SF3">
    <property type="entry name" value="TRNA (GUANINE(10)-N2)-METHYLTRANSFERASE HOMOLOG"/>
    <property type="match status" value="1"/>
</dbReference>
<dbReference type="SUPFAM" id="SSF53335">
    <property type="entry name" value="S-adenosyl-L-methionine-dependent methyltransferases"/>
    <property type="match status" value="1"/>
</dbReference>
<evidence type="ECO:0000313" key="4">
    <source>
        <dbReference type="EMBL" id="SVE22917.1"/>
    </source>
</evidence>
<dbReference type="PANTHER" id="PTHR13370">
    <property type="entry name" value="RNA METHYLASE-RELATED"/>
    <property type="match status" value="1"/>
</dbReference>
<dbReference type="Gene3D" id="3.40.50.150">
    <property type="entry name" value="Vaccinia Virus protein VP39"/>
    <property type="match status" value="1"/>
</dbReference>
<dbReference type="Pfam" id="PF01555">
    <property type="entry name" value="N6_N4_Mtase"/>
    <property type="match status" value="1"/>
</dbReference>
<feature type="domain" description="DNA methylase N-4/N-6" evidence="3">
    <location>
        <begin position="15"/>
        <end position="70"/>
    </location>
</feature>
<reference evidence="4" key="1">
    <citation type="submission" date="2018-05" db="EMBL/GenBank/DDBJ databases">
        <authorList>
            <person name="Lanie J.A."/>
            <person name="Ng W.-L."/>
            <person name="Kazmierczak K.M."/>
            <person name="Andrzejewski T.M."/>
            <person name="Davidsen T.M."/>
            <person name="Wayne K.J."/>
            <person name="Tettelin H."/>
            <person name="Glass J.I."/>
            <person name="Rusch D."/>
            <person name="Podicherti R."/>
            <person name="Tsui H.-C.T."/>
            <person name="Winkler M.E."/>
        </authorList>
    </citation>
    <scope>NUCLEOTIDE SEQUENCE</scope>
</reference>
<dbReference type="GO" id="GO:0003677">
    <property type="term" value="F:DNA binding"/>
    <property type="evidence" value="ECO:0007669"/>
    <property type="project" value="InterPro"/>
</dbReference>
<evidence type="ECO:0000256" key="1">
    <source>
        <dbReference type="ARBA" id="ARBA00022603"/>
    </source>
</evidence>
<dbReference type="GO" id="GO:0005737">
    <property type="term" value="C:cytoplasm"/>
    <property type="evidence" value="ECO:0007669"/>
    <property type="project" value="TreeGrafter"/>
</dbReference>